<evidence type="ECO:0000256" key="4">
    <source>
        <dbReference type="SAM" id="MobiDB-lite"/>
    </source>
</evidence>
<name>M7YTC2_TRIUA</name>
<feature type="compositionally biased region" description="Basic and acidic residues" evidence="4">
    <location>
        <begin position="40"/>
        <end position="49"/>
    </location>
</feature>
<evidence type="ECO:0000256" key="2">
    <source>
        <dbReference type="ARBA" id="ARBA00022472"/>
    </source>
</evidence>
<feature type="region of interest" description="Disordered" evidence="4">
    <location>
        <begin position="40"/>
        <end position="66"/>
    </location>
</feature>
<dbReference type="SMART" id="SM00733">
    <property type="entry name" value="Mterf"/>
    <property type="match status" value="6"/>
</dbReference>
<sequence>MEDPNKERRFKIIAHGNVRRAHNTQPSQPIQAHYQMACEVRDTTHESSHKPTPSLTTNHAGPPPALPPAAAAVLRLRSCALTQLLSSPYPPHLSPLHRLLSPAAASAVSPAPPPAAAAVLRLRSCALTQLLSSPYPPHLSPLHRLLSPAAASAVSPAPPPAAAAVLRLRSCALTQLLSSPYPPHLSPLHRLLSPAAASAVSPAATPGFGAEEYLVSACGLTRAQAIKASTKLSHLKSPAKTDAVLAFLAGIGLSAADVATAVAKDPLLLCAGVERTLAPVVDGLTGLGLSRSEVARIAVLVPSKFRCRSIVSALHYYLTLFGSMDHLLRLLKRGFWLHGSDLERVVKPNVAFLRECGLQDCDIAKLCIRVPRILKINQQRLRAMVACAKALCVPHGSGMLGQAVQAVAFFDEEKIATKVEYLKKTFRWSDTEVGIALPKAPVLLRSCKERLQRVAEFLISEVGLEPGYIAHRPALLTYSLHDRLRPRVATELSVMVLYPAKNTSSMVTRMSTTACGEGRGAAPVVQ</sequence>
<keyword evidence="3" id="KW-0809">Transit peptide</keyword>
<dbReference type="STRING" id="4572.M7YTC2"/>
<evidence type="ECO:0008006" key="6">
    <source>
        <dbReference type="Google" id="ProtNLM"/>
    </source>
</evidence>
<evidence type="ECO:0000256" key="3">
    <source>
        <dbReference type="ARBA" id="ARBA00022946"/>
    </source>
</evidence>
<keyword evidence="2" id="KW-0805">Transcription regulation</keyword>
<dbReference type="AlphaFoldDB" id="M7YTC2"/>
<evidence type="ECO:0000256" key="1">
    <source>
        <dbReference type="ARBA" id="ARBA00007692"/>
    </source>
</evidence>
<feature type="compositionally biased region" description="Polar residues" evidence="4">
    <location>
        <begin position="50"/>
        <end position="59"/>
    </location>
</feature>
<reference evidence="5" key="1">
    <citation type="journal article" date="2013" name="Nature">
        <title>Draft genome of the wheat A-genome progenitor Triticum urartu.</title>
        <authorList>
            <person name="Ling H.Q."/>
            <person name="Zhao S."/>
            <person name="Liu D."/>
            <person name="Wang J."/>
            <person name="Sun H."/>
            <person name="Zhang C."/>
            <person name="Fan H."/>
            <person name="Li D."/>
            <person name="Dong L."/>
            <person name="Tao Y."/>
            <person name="Gao C."/>
            <person name="Wu H."/>
            <person name="Li Y."/>
            <person name="Cui Y."/>
            <person name="Guo X."/>
            <person name="Zheng S."/>
            <person name="Wang B."/>
            <person name="Yu K."/>
            <person name="Liang Q."/>
            <person name="Yang W."/>
            <person name="Lou X."/>
            <person name="Chen J."/>
            <person name="Feng M."/>
            <person name="Jian J."/>
            <person name="Zhang X."/>
            <person name="Luo G."/>
            <person name="Jiang Y."/>
            <person name="Liu J."/>
            <person name="Wang Z."/>
            <person name="Sha Y."/>
            <person name="Zhang B."/>
            <person name="Wu H."/>
            <person name="Tang D."/>
            <person name="Shen Q."/>
            <person name="Xue P."/>
            <person name="Zou S."/>
            <person name="Wang X."/>
            <person name="Liu X."/>
            <person name="Wang F."/>
            <person name="Yang Y."/>
            <person name="An X."/>
            <person name="Dong Z."/>
            <person name="Zhang K."/>
            <person name="Zhang X."/>
            <person name="Luo M.C."/>
            <person name="Dvorak J."/>
            <person name="Tong Y."/>
            <person name="Wang J."/>
            <person name="Yang H."/>
            <person name="Li Z."/>
            <person name="Wang D."/>
            <person name="Zhang A."/>
            <person name="Wang J."/>
        </authorList>
    </citation>
    <scope>NUCLEOTIDE SEQUENCE</scope>
</reference>
<keyword evidence="2" id="KW-0806">Transcription termination</keyword>
<dbReference type="Pfam" id="PF02536">
    <property type="entry name" value="mTERF"/>
    <property type="match status" value="1"/>
</dbReference>
<dbReference type="GO" id="GO:0006353">
    <property type="term" value="P:DNA-templated transcription termination"/>
    <property type="evidence" value="ECO:0007669"/>
    <property type="project" value="UniProtKB-KW"/>
</dbReference>
<dbReference type="InterPro" id="IPR038538">
    <property type="entry name" value="MTERF_sf"/>
</dbReference>
<dbReference type="FunFam" id="1.25.70.10:FF:000001">
    <property type="entry name" value="Mitochondrial transcription termination factor-like"/>
    <property type="match status" value="1"/>
</dbReference>
<organism evidence="5">
    <name type="scientific">Triticum urartu</name>
    <name type="common">Red wild einkorn</name>
    <name type="synonym">Crithodium urartu</name>
    <dbReference type="NCBI Taxonomy" id="4572"/>
    <lineage>
        <taxon>Eukaryota</taxon>
        <taxon>Viridiplantae</taxon>
        <taxon>Streptophyta</taxon>
        <taxon>Embryophyta</taxon>
        <taxon>Tracheophyta</taxon>
        <taxon>Spermatophyta</taxon>
        <taxon>Magnoliopsida</taxon>
        <taxon>Liliopsida</taxon>
        <taxon>Poales</taxon>
        <taxon>Poaceae</taxon>
        <taxon>BOP clade</taxon>
        <taxon>Pooideae</taxon>
        <taxon>Triticodae</taxon>
        <taxon>Triticeae</taxon>
        <taxon>Triticinae</taxon>
        <taxon>Triticum</taxon>
    </lineage>
</organism>
<dbReference type="eggNOG" id="KOG1267">
    <property type="taxonomic scope" value="Eukaryota"/>
</dbReference>
<evidence type="ECO:0000313" key="5">
    <source>
        <dbReference type="EMBL" id="EMS50356.1"/>
    </source>
</evidence>
<dbReference type="EMBL" id="KD232063">
    <property type="protein sequence ID" value="EMS50356.1"/>
    <property type="molecule type" value="Genomic_DNA"/>
</dbReference>
<keyword evidence="2" id="KW-0804">Transcription</keyword>
<accession>M7YTC2</accession>
<dbReference type="InterPro" id="IPR003690">
    <property type="entry name" value="MTERF"/>
</dbReference>
<dbReference type="Gene3D" id="1.25.70.10">
    <property type="entry name" value="Transcription termination factor 3, mitochondrial"/>
    <property type="match status" value="1"/>
</dbReference>
<comment type="similarity">
    <text evidence="1">Belongs to the mTERF family.</text>
</comment>
<dbReference type="GO" id="GO:0003676">
    <property type="term" value="F:nucleic acid binding"/>
    <property type="evidence" value="ECO:0007669"/>
    <property type="project" value="InterPro"/>
</dbReference>
<gene>
    <name evidence="5" type="ORF">TRIUR3_21686</name>
</gene>
<dbReference type="PANTHER" id="PTHR13068:SF111">
    <property type="match status" value="1"/>
</dbReference>
<protein>
    <recommendedName>
        <fullName evidence="6">mTERF domain-containing protein 1, mitochondrial</fullName>
    </recommendedName>
</protein>
<dbReference type="PANTHER" id="PTHR13068">
    <property type="entry name" value="CGI-12 PROTEIN-RELATED"/>
    <property type="match status" value="1"/>
</dbReference>
<proteinExistence type="inferred from homology"/>